<dbReference type="WBParaSite" id="SCUD_0000193901-mRNA-1">
    <property type="protein sequence ID" value="SCUD_0000193901-mRNA-1"/>
    <property type="gene ID" value="SCUD_0000193901"/>
</dbReference>
<gene>
    <name evidence="1" type="ORF">SCUD_LOCUS1941</name>
</gene>
<keyword evidence="2" id="KW-1185">Reference proteome</keyword>
<organism evidence="3">
    <name type="scientific">Schistosoma curassoni</name>
    <dbReference type="NCBI Taxonomy" id="6186"/>
    <lineage>
        <taxon>Eukaryota</taxon>
        <taxon>Metazoa</taxon>
        <taxon>Spiralia</taxon>
        <taxon>Lophotrochozoa</taxon>
        <taxon>Platyhelminthes</taxon>
        <taxon>Trematoda</taxon>
        <taxon>Digenea</taxon>
        <taxon>Strigeidida</taxon>
        <taxon>Schistosomatoidea</taxon>
        <taxon>Schistosomatidae</taxon>
        <taxon>Schistosoma</taxon>
    </lineage>
</organism>
<dbReference type="EMBL" id="UZAK01001716">
    <property type="protein sequence ID" value="VDO71057.1"/>
    <property type="molecule type" value="Genomic_DNA"/>
</dbReference>
<evidence type="ECO:0000313" key="2">
    <source>
        <dbReference type="Proteomes" id="UP000279833"/>
    </source>
</evidence>
<reference evidence="3" key="1">
    <citation type="submission" date="2016-06" db="UniProtKB">
        <authorList>
            <consortium name="WormBaseParasite"/>
        </authorList>
    </citation>
    <scope>IDENTIFICATION</scope>
</reference>
<proteinExistence type="predicted"/>
<evidence type="ECO:0000313" key="3">
    <source>
        <dbReference type="WBParaSite" id="SCUD_0000193901-mRNA-1"/>
    </source>
</evidence>
<dbReference type="Proteomes" id="UP000279833">
    <property type="component" value="Unassembled WGS sequence"/>
</dbReference>
<evidence type="ECO:0000313" key="1">
    <source>
        <dbReference type="EMBL" id="VDO71057.1"/>
    </source>
</evidence>
<protein>
    <submittedName>
        <fullName evidence="3">Ovule protein</fullName>
    </submittedName>
</protein>
<sequence>MWYFCSLNWENVRQLVYYGQYHHLNRAASIHHQYPVVILILQPLKLMCPVQFHHRLLSAY</sequence>
<name>A0A183JGW7_9TREM</name>
<dbReference type="AlphaFoldDB" id="A0A183JGW7"/>
<reference evidence="1 2" key="2">
    <citation type="submission" date="2018-11" db="EMBL/GenBank/DDBJ databases">
        <authorList>
            <consortium name="Pathogen Informatics"/>
        </authorList>
    </citation>
    <scope>NUCLEOTIDE SEQUENCE [LARGE SCALE GENOMIC DNA]</scope>
    <source>
        <strain evidence="1">Dakar</strain>
        <strain evidence="2">Dakar, Senegal</strain>
    </source>
</reference>
<accession>A0A183JGW7</accession>